<accession>A0A0L8VBL2</accession>
<organism evidence="1 2">
    <name type="scientific">Sunxiuqinia dokdonensis</name>
    <dbReference type="NCBI Taxonomy" id="1409788"/>
    <lineage>
        <taxon>Bacteria</taxon>
        <taxon>Pseudomonadati</taxon>
        <taxon>Bacteroidota</taxon>
        <taxon>Bacteroidia</taxon>
        <taxon>Marinilabiliales</taxon>
        <taxon>Prolixibacteraceae</taxon>
        <taxon>Sunxiuqinia</taxon>
    </lineage>
</organism>
<comment type="caution">
    <text evidence="1">The sequence shown here is derived from an EMBL/GenBank/DDBJ whole genome shotgun (WGS) entry which is preliminary data.</text>
</comment>
<reference evidence="2" key="1">
    <citation type="submission" date="2015-07" db="EMBL/GenBank/DDBJ databases">
        <title>Genome sequencing of Sunxiuqinia dokdonensis strain SK.</title>
        <authorList>
            <person name="Ahn S."/>
            <person name="Kim B.-C."/>
        </authorList>
    </citation>
    <scope>NUCLEOTIDE SEQUENCE [LARGE SCALE GENOMIC DNA]</scope>
    <source>
        <strain evidence="2">SK</strain>
    </source>
</reference>
<dbReference type="Proteomes" id="UP000036958">
    <property type="component" value="Unassembled WGS sequence"/>
</dbReference>
<keyword evidence="2" id="KW-1185">Reference proteome</keyword>
<proteinExistence type="predicted"/>
<name>A0A0L8VBL2_9BACT</name>
<protein>
    <submittedName>
        <fullName evidence="1">Uncharacterized protein</fullName>
    </submittedName>
</protein>
<evidence type="ECO:0000313" key="2">
    <source>
        <dbReference type="Proteomes" id="UP000036958"/>
    </source>
</evidence>
<sequence>MAPLHREKRARANSFRLWKFNTSITIGCSMPPYDWKFCPKKALTRTDGQTDSETSLEYLD</sequence>
<gene>
    <name evidence="1" type="ORF">NC99_13070</name>
</gene>
<dbReference type="STRING" id="1409788.NC99_13070"/>
<dbReference type="AlphaFoldDB" id="A0A0L8VBL2"/>
<dbReference type="EMBL" id="LGIA01000062">
    <property type="protein sequence ID" value="KOH45875.1"/>
    <property type="molecule type" value="Genomic_DNA"/>
</dbReference>
<evidence type="ECO:0000313" key="1">
    <source>
        <dbReference type="EMBL" id="KOH45875.1"/>
    </source>
</evidence>